<reference evidence="1" key="1">
    <citation type="submission" date="2014-11" db="EMBL/GenBank/DDBJ databases">
        <authorList>
            <person name="Amaro Gonzalez C."/>
        </authorList>
    </citation>
    <scope>NUCLEOTIDE SEQUENCE</scope>
</reference>
<sequence>MMHNDCDYIGIVYNHQNPNFDMQSQNDCDVYEVYVLKNNLLK</sequence>
<dbReference type="EMBL" id="GBXM01106197">
    <property type="protein sequence ID" value="JAH02380.1"/>
    <property type="molecule type" value="Transcribed_RNA"/>
</dbReference>
<dbReference type="AlphaFoldDB" id="A0A0E9PE89"/>
<reference evidence="1" key="2">
    <citation type="journal article" date="2015" name="Fish Shellfish Immunol.">
        <title>Early steps in the European eel (Anguilla anguilla)-Vibrio vulnificus interaction in the gills: Role of the RtxA13 toxin.</title>
        <authorList>
            <person name="Callol A."/>
            <person name="Pajuelo D."/>
            <person name="Ebbesson L."/>
            <person name="Teles M."/>
            <person name="MacKenzie S."/>
            <person name="Amaro C."/>
        </authorList>
    </citation>
    <scope>NUCLEOTIDE SEQUENCE</scope>
</reference>
<protein>
    <submittedName>
        <fullName evidence="1">Uncharacterized protein</fullName>
    </submittedName>
</protein>
<proteinExistence type="predicted"/>
<organism evidence="1">
    <name type="scientific">Anguilla anguilla</name>
    <name type="common">European freshwater eel</name>
    <name type="synonym">Muraena anguilla</name>
    <dbReference type="NCBI Taxonomy" id="7936"/>
    <lineage>
        <taxon>Eukaryota</taxon>
        <taxon>Metazoa</taxon>
        <taxon>Chordata</taxon>
        <taxon>Craniata</taxon>
        <taxon>Vertebrata</taxon>
        <taxon>Euteleostomi</taxon>
        <taxon>Actinopterygii</taxon>
        <taxon>Neopterygii</taxon>
        <taxon>Teleostei</taxon>
        <taxon>Anguilliformes</taxon>
        <taxon>Anguillidae</taxon>
        <taxon>Anguilla</taxon>
    </lineage>
</organism>
<accession>A0A0E9PE89</accession>
<name>A0A0E9PE89_ANGAN</name>
<evidence type="ECO:0000313" key="1">
    <source>
        <dbReference type="EMBL" id="JAH02380.1"/>
    </source>
</evidence>